<organism evidence="1 2">
    <name type="scientific">Flavobacterium fructosi</name>
    <dbReference type="NCBI Taxonomy" id="3230416"/>
    <lineage>
        <taxon>Bacteria</taxon>
        <taxon>Pseudomonadati</taxon>
        <taxon>Bacteroidota</taxon>
        <taxon>Flavobacteriia</taxon>
        <taxon>Flavobacteriales</taxon>
        <taxon>Flavobacteriaceae</taxon>
        <taxon>Flavobacterium</taxon>
    </lineage>
</organism>
<proteinExistence type="predicted"/>
<sequence length="49" mass="5845">MFVPLQMIFNQENIINTGTKFKFQTVPLDPHDAFRGKYITLFVKEEKLR</sequence>
<accession>A0ABW6HQ40</accession>
<evidence type="ECO:0000313" key="1">
    <source>
        <dbReference type="EMBL" id="MFE3848617.1"/>
    </source>
</evidence>
<dbReference type="RefSeq" id="WP_379858439.1">
    <property type="nucleotide sequence ID" value="NZ_JBHZQA010000007.1"/>
</dbReference>
<dbReference type="InterPro" id="IPR025833">
    <property type="entry name" value="GDYXXLXY"/>
</dbReference>
<dbReference type="EMBL" id="JBHZQA010000007">
    <property type="protein sequence ID" value="MFE3848617.1"/>
    <property type="molecule type" value="Genomic_DNA"/>
</dbReference>
<evidence type="ECO:0000313" key="2">
    <source>
        <dbReference type="Proteomes" id="UP001600039"/>
    </source>
</evidence>
<gene>
    <name evidence="1" type="ORF">ACFX5D_11655</name>
</gene>
<reference evidence="1 2" key="1">
    <citation type="submission" date="2024-06" db="EMBL/GenBank/DDBJ databases">
        <title>Flavobacterium spp. isolated from glacier.</title>
        <authorList>
            <person name="Han D."/>
        </authorList>
    </citation>
    <scope>NUCLEOTIDE SEQUENCE [LARGE SCALE GENOMIC DNA]</scope>
    <source>
        <strain evidence="1 2">LB3P45</strain>
    </source>
</reference>
<dbReference type="Proteomes" id="UP001600039">
    <property type="component" value="Unassembled WGS sequence"/>
</dbReference>
<name>A0ABW6HQ40_9FLAO</name>
<comment type="caution">
    <text evidence="1">The sequence shown here is derived from an EMBL/GenBank/DDBJ whole genome shotgun (WGS) entry which is preliminary data.</text>
</comment>
<keyword evidence="2" id="KW-1185">Reference proteome</keyword>
<dbReference type="Pfam" id="PF14345">
    <property type="entry name" value="GDYXXLXY"/>
    <property type="match status" value="1"/>
</dbReference>
<protein>
    <submittedName>
        <fullName evidence="1">GDYXXLXY domain-containing protein</fullName>
    </submittedName>
</protein>